<protein>
    <recommendedName>
        <fullName evidence="1">UDP-N-acetylglucosamine diphosphorylase</fullName>
        <ecNumber evidence="1">2.7.7.23</ecNumber>
    </recommendedName>
</protein>
<name>A0A6C0LXX8_9ZZZZ</name>
<evidence type="ECO:0000256" key="3">
    <source>
        <dbReference type="ARBA" id="ARBA00022695"/>
    </source>
</evidence>
<keyword evidence="3" id="KW-0548">Nucleotidyltransferase</keyword>
<reference evidence="6" key="1">
    <citation type="journal article" date="2020" name="Nature">
        <title>Giant virus diversity and host interactions through global metagenomics.</title>
        <authorList>
            <person name="Schulz F."/>
            <person name="Roux S."/>
            <person name="Paez-Espino D."/>
            <person name="Jungbluth S."/>
            <person name="Walsh D.A."/>
            <person name="Denef V.J."/>
            <person name="McMahon K.D."/>
            <person name="Konstantinidis K.T."/>
            <person name="Eloe-Fadrosh E.A."/>
            <person name="Kyrpides N.C."/>
            <person name="Woyke T."/>
        </authorList>
    </citation>
    <scope>NUCLEOTIDE SEQUENCE</scope>
    <source>
        <strain evidence="6">GVMAG-S-1016713-123</strain>
    </source>
</reference>
<evidence type="ECO:0000256" key="2">
    <source>
        <dbReference type="ARBA" id="ARBA00022679"/>
    </source>
</evidence>
<proteinExistence type="predicted"/>
<evidence type="ECO:0000256" key="4">
    <source>
        <dbReference type="ARBA" id="ARBA00048493"/>
    </source>
</evidence>
<comment type="catalytic activity">
    <reaction evidence="4">
        <text>N-acetyl-alpha-D-glucosamine 1-phosphate + UTP + H(+) = UDP-N-acetyl-alpha-D-glucosamine + diphosphate</text>
        <dbReference type="Rhea" id="RHEA:13509"/>
        <dbReference type="ChEBI" id="CHEBI:15378"/>
        <dbReference type="ChEBI" id="CHEBI:33019"/>
        <dbReference type="ChEBI" id="CHEBI:46398"/>
        <dbReference type="ChEBI" id="CHEBI:57705"/>
        <dbReference type="ChEBI" id="CHEBI:57776"/>
        <dbReference type="EC" id="2.7.7.23"/>
    </reaction>
</comment>
<dbReference type="Pfam" id="PF12804">
    <property type="entry name" value="NTP_transf_3"/>
    <property type="match status" value="1"/>
</dbReference>
<accession>A0A6C0LXX8</accession>
<keyword evidence="2" id="KW-0808">Transferase</keyword>
<dbReference type="InterPro" id="IPR050065">
    <property type="entry name" value="GlmU-like"/>
</dbReference>
<dbReference type="PANTHER" id="PTHR43584:SF3">
    <property type="entry name" value="BIFUNCTIONAL PROTEIN GLMU"/>
    <property type="match status" value="1"/>
</dbReference>
<evidence type="ECO:0000256" key="1">
    <source>
        <dbReference type="ARBA" id="ARBA00012457"/>
    </source>
</evidence>
<dbReference type="AlphaFoldDB" id="A0A6C0LXX8"/>
<organism evidence="6">
    <name type="scientific">viral metagenome</name>
    <dbReference type="NCBI Taxonomy" id="1070528"/>
    <lineage>
        <taxon>unclassified sequences</taxon>
        <taxon>metagenomes</taxon>
        <taxon>organismal metagenomes</taxon>
    </lineage>
</organism>
<dbReference type="PANTHER" id="PTHR43584">
    <property type="entry name" value="NUCLEOTIDYL TRANSFERASE"/>
    <property type="match status" value="1"/>
</dbReference>
<dbReference type="Gene3D" id="3.90.550.10">
    <property type="entry name" value="Spore Coat Polysaccharide Biosynthesis Protein SpsA, Chain A"/>
    <property type="match status" value="1"/>
</dbReference>
<dbReference type="GO" id="GO:0003977">
    <property type="term" value="F:UDP-N-acetylglucosamine diphosphorylase activity"/>
    <property type="evidence" value="ECO:0007669"/>
    <property type="project" value="UniProtKB-EC"/>
</dbReference>
<dbReference type="SUPFAM" id="SSF53448">
    <property type="entry name" value="Nucleotide-diphospho-sugar transferases"/>
    <property type="match status" value="1"/>
</dbReference>
<sequence>MVQVIILAGGMGKRMLTDVPKVLVPFHHKPMIVHVIRESLMLDATQILVVVGKTTGVAIQNVIEKWFPNDKNIQYVMQENPQGTGHAVLCCLPHLQDDEQTIILSGDVPNINHKTLRSVFQLKSENNVVGRILAFEPDNNVGYGRVVEVENNLLYICEEKDCTDDLRKITLCNAGIYCITSASLKQFIPNITNQNKANEYYLPDMFNFMLEEHANSVKVCVLPKKRNIEVMGINTQAQLEHLEKESLKRMTIEE</sequence>
<dbReference type="EC" id="2.7.7.23" evidence="1"/>
<evidence type="ECO:0000259" key="5">
    <source>
        <dbReference type="Pfam" id="PF12804"/>
    </source>
</evidence>
<dbReference type="EMBL" id="MN740570">
    <property type="protein sequence ID" value="QHU34444.1"/>
    <property type="molecule type" value="Genomic_DNA"/>
</dbReference>
<dbReference type="InterPro" id="IPR025877">
    <property type="entry name" value="MobA-like_NTP_Trfase"/>
</dbReference>
<evidence type="ECO:0000313" key="6">
    <source>
        <dbReference type="EMBL" id="QHU34444.1"/>
    </source>
</evidence>
<dbReference type="InterPro" id="IPR029044">
    <property type="entry name" value="Nucleotide-diphossugar_trans"/>
</dbReference>
<feature type="domain" description="MobA-like NTP transferase" evidence="5">
    <location>
        <begin position="4"/>
        <end position="127"/>
    </location>
</feature>